<feature type="domain" description="DUF6471" evidence="1">
    <location>
        <begin position="15"/>
        <end position="77"/>
    </location>
</feature>
<comment type="caution">
    <text evidence="2">The sequence shown here is derived from an EMBL/GenBank/DDBJ whole genome shotgun (WGS) entry which is preliminary data.</text>
</comment>
<evidence type="ECO:0000313" key="2">
    <source>
        <dbReference type="EMBL" id="MBB6559472.1"/>
    </source>
</evidence>
<dbReference type="Proteomes" id="UP000575083">
    <property type="component" value="Unassembled WGS sequence"/>
</dbReference>
<dbReference type="RefSeq" id="WP_184856878.1">
    <property type="nucleotide sequence ID" value="NZ_JACHLK010000003.1"/>
</dbReference>
<keyword evidence="3" id="KW-1185">Reference proteome</keyword>
<evidence type="ECO:0000313" key="3">
    <source>
        <dbReference type="Proteomes" id="UP000575083"/>
    </source>
</evidence>
<accession>A0A7X0U8P9</accession>
<sequence>MRSDGAPDVHALAKDQVRRALTAAKNGKHWGWQEVSELLTELGIDQTANNLTTKQSRGAFKAADFLLLLRSMGVTQLDLSQLEIPGLAPATRKVEANKKARLTKPG</sequence>
<proteinExistence type="predicted"/>
<dbReference type="InterPro" id="IPR045526">
    <property type="entry name" value="DUF6471"/>
</dbReference>
<name>A0A7X0U8P9_9BURK</name>
<dbReference type="EMBL" id="JACHLK010000003">
    <property type="protein sequence ID" value="MBB6559472.1"/>
    <property type="molecule type" value="Genomic_DNA"/>
</dbReference>
<dbReference type="Pfam" id="PF20075">
    <property type="entry name" value="DUF6471"/>
    <property type="match status" value="1"/>
</dbReference>
<protein>
    <recommendedName>
        <fullName evidence="1">DUF6471 domain-containing protein</fullName>
    </recommendedName>
</protein>
<reference evidence="2 3" key="1">
    <citation type="submission" date="2020-08" db="EMBL/GenBank/DDBJ databases">
        <title>Functional genomics of gut bacteria from endangered species of beetles.</title>
        <authorList>
            <person name="Carlos-Shanley C."/>
        </authorList>
    </citation>
    <scope>NUCLEOTIDE SEQUENCE [LARGE SCALE GENOMIC DNA]</scope>
    <source>
        <strain evidence="2 3">S00198</strain>
    </source>
</reference>
<gene>
    <name evidence="2" type="ORF">HNP48_002139</name>
</gene>
<organism evidence="2 3">
    <name type="scientific">Acidovorax soli</name>
    <dbReference type="NCBI Taxonomy" id="592050"/>
    <lineage>
        <taxon>Bacteria</taxon>
        <taxon>Pseudomonadati</taxon>
        <taxon>Pseudomonadota</taxon>
        <taxon>Betaproteobacteria</taxon>
        <taxon>Burkholderiales</taxon>
        <taxon>Comamonadaceae</taxon>
        <taxon>Acidovorax</taxon>
    </lineage>
</organism>
<evidence type="ECO:0000259" key="1">
    <source>
        <dbReference type="Pfam" id="PF20075"/>
    </source>
</evidence>
<dbReference type="AlphaFoldDB" id="A0A7X0U8P9"/>